<proteinExistence type="inferred from homology"/>
<evidence type="ECO:0000259" key="2">
    <source>
        <dbReference type="Pfam" id="PF01051"/>
    </source>
</evidence>
<feature type="domain" description="Initiator Rep protein WH1" evidence="2">
    <location>
        <begin position="23"/>
        <end position="167"/>
    </location>
</feature>
<evidence type="ECO:0000256" key="1">
    <source>
        <dbReference type="ARBA" id="ARBA00038283"/>
    </source>
</evidence>
<evidence type="ECO:0000313" key="3">
    <source>
        <dbReference type="EMBL" id="RXV61687.1"/>
    </source>
</evidence>
<dbReference type="OrthoDB" id="2219194at2"/>
<dbReference type="Pfam" id="PF01051">
    <property type="entry name" value="Rep3_N"/>
    <property type="match status" value="1"/>
</dbReference>
<gene>
    <name evidence="3" type="ORF">D6C19_11480</name>
</gene>
<dbReference type="RefSeq" id="WP_129303404.1">
    <property type="nucleotide sequence ID" value="NZ_QZFR01000152.1"/>
</dbReference>
<accession>A0A4Q1ZYQ4</accession>
<dbReference type="AlphaFoldDB" id="A0A4Q1ZYQ4"/>
<comment type="similarity">
    <text evidence="1">Belongs to the initiator RepB protein family.</text>
</comment>
<dbReference type="Gene3D" id="1.10.10.10">
    <property type="entry name" value="Winged helix-like DNA-binding domain superfamily/Winged helix DNA-binding domain"/>
    <property type="match status" value="1"/>
</dbReference>
<protein>
    <submittedName>
        <fullName evidence="3">RepB family plasmid replication initiator protein</fullName>
    </submittedName>
</protein>
<dbReference type="InterPro" id="IPR036390">
    <property type="entry name" value="WH_DNA-bd_sf"/>
</dbReference>
<name>A0A4Q1ZYQ4_9LACO</name>
<reference evidence="3 4" key="1">
    <citation type="submission" date="2018-09" db="EMBL/GenBank/DDBJ databases">
        <title>Murine metabolic-syndrome-specific gut microbial biobank.</title>
        <authorList>
            <person name="Liu C."/>
        </authorList>
    </citation>
    <scope>NUCLEOTIDE SEQUENCE [LARGE SCALE GENOMIC DNA]</scope>
    <source>
        <strain evidence="3 4">C-30</strain>
    </source>
</reference>
<dbReference type="InterPro" id="IPR036388">
    <property type="entry name" value="WH-like_DNA-bd_sf"/>
</dbReference>
<sequence>MGKKEKIKNDLFSDLLSRQDYLVTQANDLAKSFGNLTTFEHKVLDYCFSFVQKEDRADKVYKTTAREIVTHFNLAISGQNYLRIVEAFKRLNDSTSIYLGIITEDGKRGIRMTSLFESVDLFEDGQIAFKFSSTVAPYIFQLKKNFYSFPLSDLAKVKSKYTLTLLKRWNAESKGIWRNTTDFSRHTNGFAPPAAEITGSLEEWEDWMLGTDKKGKPKRWPAGRFKQKALDVAMNELDILYPEIEKTLIKHVEGRRTVGFTVLIHSSK</sequence>
<dbReference type="SUPFAM" id="SSF46785">
    <property type="entry name" value="Winged helix' DNA-binding domain"/>
    <property type="match status" value="2"/>
</dbReference>
<dbReference type="InterPro" id="IPR000525">
    <property type="entry name" value="Initiator_Rep_WH1"/>
</dbReference>
<dbReference type="GO" id="GO:0006270">
    <property type="term" value="P:DNA replication initiation"/>
    <property type="evidence" value="ECO:0007669"/>
    <property type="project" value="InterPro"/>
</dbReference>
<dbReference type="GO" id="GO:0003887">
    <property type="term" value="F:DNA-directed DNA polymerase activity"/>
    <property type="evidence" value="ECO:0007669"/>
    <property type="project" value="InterPro"/>
</dbReference>
<dbReference type="EMBL" id="QZFR01000152">
    <property type="protein sequence ID" value="RXV61687.1"/>
    <property type="molecule type" value="Genomic_DNA"/>
</dbReference>
<evidence type="ECO:0000313" key="4">
    <source>
        <dbReference type="Proteomes" id="UP000289316"/>
    </source>
</evidence>
<comment type="caution">
    <text evidence="3">The sequence shown here is derived from an EMBL/GenBank/DDBJ whole genome shotgun (WGS) entry which is preliminary data.</text>
</comment>
<organism evidence="3 4">
    <name type="scientific">Ligilactobacillus murinus</name>
    <dbReference type="NCBI Taxonomy" id="1622"/>
    <lineage>
        <taxon>Bacteria</taxon>
        <taxon>Bacillati</taxon>
        <taxon>Bacillota</taxon>
        <taxon>Bacilli</taxon>
        <taxon>Lactobacillales</taxon>
        <taxon>Lactobacillaceae</taxon>
        <taxon>Ligilactobacillus</taxon>
    </lineage>
</organism>
<dbReference type="Proteomes" id="UP000289316">
    <property type="component" value="Unassembled WGS sequence"/>
</dbReference>